<protein>
    <recommendedName>
        <fullName evidence="5">F-box domain-containing protein</fullName>
    </recommendedName>
</protein>
<dbReference type="EMBL" id="JAUEPR010000026">
    <property type="protein sequence ID" value="KAK0474633.1"/>
    <property type="molecule type" value="Genomic_DNA"/>
</dbReference>
<dbReference type="InterPro" id="IPR032675">
    <property type="entry name" value="LRR_dom_sf"/>
</dbReference>
<evidence type="ECO:0000313" key="3">
    <source>
        <dbReference type="EMBL" id="KAK0474633.1"/>
    </source>
</evidence>
<comment type="caution">
    <text evidence="3">The sequence shown here is derived from an EMBL/GenBank/DDBJ whole genome shotgun (WGS) entry which is preliminary data.</text>
</comment>
<gene>
    <name evidence="3" type="ORF">IW261DRAFT_1422920</name>
</gene>
<proteinExistence type="predicted"/>
<keyword evidence="4" id="KW-1185">Reference proteome</keyword>
<keyword evidence="1" id="KW-0175">Coiled coil</keyword>
<dbReference type="Proteomes" id="UP001175227">
    <property type="component" value="Unassembled WGS sequence"/>
</dbReference>
<evidence type="ECO:0008006" key="5">
    <source>
        <dbReference type="Google" id="ProtNLM"/>
    </source>
</evidence>
<name>A0AA39NZ90_9AGAR</name>
<feature type="compositionally biased region" description="Polar residues" evidence="2">
    <location>
        <begin position="1"/>
        <end position="11"/>
    </location>
</feature>
<dbReference type="Gene3D" id="3.80.10.10">
    <property type="entry name" value="Ribonuclease Inhibitor"/>
    <property type="match status" value="1"/>
</dbReference>
<evidence type="ECO:0000256" key="1">
    <source>
        <dbReference type="SAM" id="Coils"/>
    </source>
</evidence>
<sequence length="493" mass="55027">MTHVGTSTPPKKSSPGMDDDGLGECIHWGKDPHSFLPLDVIRSTKENGKPLDAIVTTGDGGWWWEISSGVLRRARRWVIFLGPSSPPTLHVVDPYIFEKKMSSSLEPDVEVDMALAVVTHHSTSLEDLLHTNSPPSEREASRRETKLLDAYDALKKLDQEIEQIEIALSVLKRRRYEKRTMGSQLSQQPVAWQSLSGAPQLWSSFSVKTFSGLYGHGTWLRTSTIAFGTKNVSSFCGINWHRFVKIPRKEPPFVFCSDFFRNCKSLQEFTIPTFEGIPGFDADNIVHIFMNCLVVKNRLLPYLTFPSLHALSLDRNDCTGPEAISDVCDLISQSGCSLAELCLNGFSPKLVIELLEQCPNLRQLSFSYRPGEWGRHTVDVEFMCLLGTQTDGHQWFLGNPDTLPRLQSLSISVDNEAAIAMCCINNTFMEGLKSRWRPGENSHSPGPLRSFELSATAPICFDPMDVAIPLKQLKEEGMAISITTRYVGVTTSS</sequence>
<evidence type="ECO:0000256" key="2">
    <source>
        <dbReference type="SAM" id="MobiDB-lite"/>
    </source>
</evidence>
<dbReference type="AlphaFoldDB" id="A0AA39NZ90"/>
<organism evidence="3 4">
    <name type="scientific">Armillaria novae-zelandiae</name>
    <dbReference type="NCBI Taxonomy" id="153914"/>
    <lineage>
        <taxon>Eukaryota</taxon>
        <taxon>Fungi</taxon>
        <taxon>Dikarya</taxon>
        <taxon>Basidiomycota</taxon>
        <taxon>Agaricomycotina</taxon>
        <taxon>Agaricomycetes</taxon>
        <taxon>Agaricomycetidae</taxon>
        <taxon>Agaricales</taxon>
        <taxon>Marasmiineae</taxon>
        <taxon>Physalacriaceae</taxon>
        <taxon>Armillaria</taxon>
    </lineage>
</organism>
<evidence type="ECO:0000313" key="4">
    <source>
        <dbReference type="Proteomes" id="UP001175227"/>
    </source>
</evidence>
<accession>A0AA39NZ90</accession>
<reference evidence="3" key="1">
    <citation type="submission" date="2023-06" db="EMBL/GenBank/DDBJ databases">
        <authorList>
            <consortium name="Lawrence Berkeley National Laboratory"/>
            <person name="Ahrendt S."/>
            <person name="Sahu N."/>
            <person name="Indic B."/>
            <person name="Wong-Bajracharya J."/>
            <person name="Merenyi Z."/>
            <person name="Ke H.-M."/>
            <person name="Monk M."/>
            <person name="Kocsube S."/>
            <person name="Drula E."/>
            <person name="Lipzen A."/>
            <person name="Balint B."/>
            <person name="Henrissat B."/>
            <person name="Andreopoulos B."/>
            <person name="Martin F.M."/>
            <person name="Harder C.B."/>
            <person name="Rigling D."/>
            <person name="Ford K.L."/>
            <person name="Foster G.D."/>
            <person name="Pangilinan J."/>
            <person name="Papanicolaou A."/>
            <person name="Barry K."/>
            <person name="LaButti K."/>
            <person name="Viragh M."/>
            <person name="Koriabine M."/>
            <person name="Yan M."/>
            <person name="Riley R."/>
            <person name="Champramary S."/>
            <person name="Plett K.L."/>
            <person name="Tsai I.J."/>
            <person name="Slot J."/>
            <person name="Sipos G."/>
            <person name="Plett J."/>
            <person name="Nagy L.G."/>
            <person name="Grigoriev I.V."/>
        </authorList>
    </citation>
    <scope>NUCLEOTIDE SEQUENCE</scope>
    <source>
        <strain evidence="3">ICMP 16352</strain>
    </source>
</reference>
<dbReference type="SUPFAM" id="SSF52047">
    <property type="entry name" value="RNI-like"/>
    <property type="match status" value="1"/>
</dbReference>
<feature type="coiled-coil region" evidence="1">
    <location>
        <begin position="147"/>
        <end position="174"/>
    </location>
</feature>
<feature type="region of interest" description="Disordered" evidence="2">
    <location>
        <begin position="1"/>
        <end position="23"/>
    </location>
</feature>